<accession>A0A844M115</accession>
<keyword evidence="3" id="KW-1185">Reference proteome</keyword>
<feature type="compositionally biased region" description="Polar residues" evidence="1">
    <location>
        <begin position="77"/>
        <end position="90"/>
    </location>
</feature>
<feature type="compositionally biased region" description="Polar residues" evidence="1">
    <location>
        <begin position="32"/>
        <end position="46"/>
    </location>
</feature>
<dbReference type="Proteomes" id="UP000442109">
    <property type="component" value="Unassembled WGS sequence"/>
</dbReference>
<proteinExistence type="predicted"/>
<evidence type="ECO:0000313" key="3">
    <source>
        <dbReference type="Proteomes" id="UP000442109"/>
    </source>
</evidence>
<dbReference type="EMBL" id="WFKQ01000003">
    <property type="protein sequence ID" value="MUG32207.1"/>
    <property type="molecule type" value="Genomic_DNA"/>
</dbReference>
<reference evidence="2 3" key="1">
    <citation type="journal article" date="2019" name="PLoS ONE">
        <title>Pup mortality in New Zealand sea lions (Phocarctos hookeri) at Enderby Island, Auckland Islands, 2013-18.</title>
        <authorList>
            <person name="Michael S.A."/>
            <person name="Hayman D.T.S."/>
            <person name="Gray R."/>
            <person name="Zhang J."/>
            <person name="Rogers L."/>
            <person name="Roe W.D."/>
        </authorList>
    </citation>
    <scope>NUCLEOTIDE SEQUENCE [LARGE SCALE GENOMIC DNA]</scope>
    <source>
        <strain evidence="2 3">SM868</strain>
    </source>
</reference>
<organism evidence="2 3">
    <name type="scientific">Psychrobacter sanguinis</name>
    <dbReference type="NCBI Taxonomy" id="861445"/>
    <lineage>
        <taxon>Bacteria</taxon>
        <taxon>Pseudomonadati</taxon>
        <taxon>Pseudomonadota</taxon>
        <taxon>Gammaproteobacteria</taxon>
        <taxon>Moraxellales</taxon>
        <taxon>Moraxellaceae</taxon>
        <taxon>Psychrobacter</taxon>
    </lineage>
</organism>
<evidence type="ECO:0000256" key="1">
    <source>
        <dbReference type="SAM" id="MobiDB-lite"/>
    </source>
</evidence>
<dbReference type="OrthoDB" id="6658394at2"/>
<comment type="caution">
    <text evidence="2">The sequence shown here is derived from an EMBL/GenBank/DDBJ whole genome shotgun (WGS) entry which is preliminary data.</text>
</comment>
<evidence type="ECO:0000313" key="2">
    <source>
        <dbReference type="EMBL" id="MUG32207.1"/>
    </source>
</evidence>
<dbReference type="AlphaFoldDB" id="A0A844M115"/>
<protein>
    <submittedName>
        <fullName evidence="2">Uncharacterized protein</fullName>
    </submittedName>
</protein>
<feature type="compositionally biased region" description="Polar residues" evidence="1">
    <location>
        <begin position="1"/>
        <end position="10"/>
    </location>
</feature>
<sequence length="113" mass="12487">MQTRDPNLTKTPIDAATTDDAVNDKSGRYAESSDTNGTQTLNNDYVQSEHVNDGDNPARQPDRRDQQGGTAFDDNINENTTGTEQPQSGEITDRNRYATIDNAQARVLNEDLK</sequence>
<feature type="region of interest" description="Disordered" evidence="1">
    <location>
        <begin position="1"/>
        <end position="98"/>
    </location>
</feature>
<name>A0A844M115_9GAMM</name>
<gene>
    <name evidence="2" type="ORF">GB996_05310</name>
</gene>